<organism evidence="1 2">
    <name type="scientific">Micromonospora cathayae</name>
    <dbReference type="NCBI Taxonomy" id="3028804"/>
    <lineage>
        <taxon>Bacteria</taxon>
        <taxon>Bacillati</taxon>
        <taxon>Actinomycetota</taxon>
        <taxon>Actinomycetes</taxon>
        <taxon>Micromonosporales</taxon>
        <taxon>Micromonosporaceae</taxon>
        <taxon>Micromonospora</taxon>
    </lineage>
</organism>
<sequence>MGILHLSRPYDAGAVLRRVWVTVDGLRVAGLRPGQSVDVPVTAGLRVVQAALDWTRSEPLSVRVDGSATVSVEASLPVDAYWRAFVTPSRALDLRMVLPHRGGAGGPESAVPAVDLVRTLTRIASRRSDTRAPQLCRPAKK</sequence>
<name>A0ABY7ZUS3_9ACTN</name>
<dbReference type="EMBL" id="CP118615">
    <property type="protein sequence ID" value="WDZ86710.1"/>
    <property type="molecule type" value="Genomic_DNA"/>
</dbReference>
<evidence type="ECO:0000313" key="2">
    <source>
        <dbReference type="Proteomes" id="UP001219605"/>
    </source>
</evidence>
<dbReference type="RefSeq" id="WP_275033559.1">
    <property type="nucleotide sequence ID" value="NZ_CP118615.1"/>
</dbReference>
<evidence type="ECO:0000313" key="1">
    <source>
        <dbReference type="EMBL" id="WDZ86710.1"/>
    </source>
</evidence>
<keyword evidence="2" id="KW-1185">Reference proteome</keyword>
<reference evidence="1 2" key="1">
    <citation type="submission" date="2023-02" db="EMBL/GenBank/DDBJ databases">
        <authorList>
            <person name="Mo P."/>
        </authorList>
    </citation>
    <scope>NUCLEOTIDE SEQUENCE [LARGE SCALE GENOMIC DNA]</scope>
    <source>
        <strain evidence="1 2">HUAS 3</strain>
    </source>
</reference>
<protein>
    <submittedName>
        <fullName evidence="1">Uncharacterized protein</fullName>
    </submittedName>
</protein>
<dbReference type="Proteomes" id="UP001219605">
    <property type="component" value="Chromosome"/>
</dbReference>
<accession>A0ABY7ZUS3</accession>
<proteinExistence type="predicted"/>
<gene>
    <name evidence="1" type="ORF">PVK37_10085</name>
</gene>